<organism evidence="14 15">
    <name type="scientific">Penaeus vannamei</name>
    <name type="common">Whiteleg shrimp</name>
    <name type="synonym">Litopenaeus vannamei</name>
    <dbReference type="NCBI Taxonomy" id="6689"/>
    <lineage>
        <taxon>Eukaryota</taxon>
        <taxon>Metazoa</taxon>
        <taxon>Ecdysozoa</taxon>
        <taxon>Arthropoda</taxon>
        <taxon>Crustacea</taxon>
        <taxon>Multicrustacea</taxon>
        <taxon>Malacostraca</taxon>
        <taxon>Eumalacostraca</taxon>
        <taxon>Eucarida</taxon>
        <taxon>Decapoda</taxon>
        <taxon>Dendrobranchiata</taxon>
        <taxon>Penaeoidea</taxon>
        <taxon>Penaeidae</taxon>
        <taxon>Penaeus</taxon>
    </lineage>
</organism>
<proteinExistence type="inferred from homology"/>
<reference evidence="14 15" key="1">
    <citation type="submission" date="2018-04" db="EMBL/GenBank/DDBJ databases">
        <authorList>
            <person name="Zhang X."/>
            <person name="Yuan J."/>
            <person name="Li F."/>
            <person name="Xiang J."/>
        </authorList>
    </citation>
    <scope>NUCLEOTIDE SEQUENCE [LARGE SCALE GENOMIC DNA]</scope>
    <source>
        <tissue evidence="14">Muscle</tissue>
    </source>
</reference>
<dbReference type="Pfam" id="PF00852">
    <property type="entry name" value="Glyco_transf_10"/>
    <property type="match status" value="1"/>
</dbReference>
<comment type="caution">
    <text evidence="14">The sequence shown here is derived from an EMBL/GenBank/DDBJ whole genome shotgun (WGS) entry which is preliminary data.</text>
</comment>
<evidence type="ECO:0000256" key="2">
    <source>
        <dbReference type="ARBA" id="ARBA00004922"/>
    </source>
</evidence>
<evidence type="ECO:0000256" key="5">
    <source>
        <dbReference type="ARBA" id="ARBA00022679"/>
    </source>
</evidence>
<dbReference type="GO" id="GO:0008417">
    <property type="term" value="F:fucosyltransferase activity"/>
    <property type="evidence" value="ECO:0007669"/>
    <property type="project" value="InterPro"/>
</dbReference>
<keyword evidence="15" id="KW-1185">Reference proteome</keyword>
<dbReference type="Gene3D" id="3.40.50.11660">
    <property type="entry name" value="Glycosyl transferase family 10, C-terminal domain"/>
    <property type="match status" value="1"/>
</dbReference>
<keyword evidence="10" id="KW-0472">Membrane</keyword>
<evidence type="ECO:0000256" key="11">
    <source>
        <dbReference type="ARBA" id="ARBA00023180"/>
    </source>
</evidence>
<evidence type="ECO:0000256" key="8">
    <source>
        <dbReference type="ARBA" id="ARBA00022989"/>
    </source>
</evidence>
<comment type="pathway">
    <text evidence="2">Protein modification; protein glycosylation.</text>
</comment>
<comment type="subcellular location">
    <subcellularLocation>
        <location evidence="1 12">Golgi apparatus</location>
        <location evidence="1 12">Golgi stack membrane</location>
        <topology evidence="1 12">Single-pass type II membrane protein</topology>
    </subcellularLocation>
</comment>
<keyword evidence="4 12" id="KW-0328">Glycosyltransferase</keyword>
<dbReference type="EC" id="2.4.1.-" evidence="12"/>
<dbReference type="EMBL" id="QCYY01003251">
    <property type="protein sequence ID" value="ROT64428.1"/>
    <property type="molecule type" value="Genomic_DNA"/>
</dbReference>
<gene>
    <name evidence="14" type="ORF">C7M84_017611</name>
</gene>
<evidence type="ECO:0000259" key="13">
    <source>
        <dbReference type="Pfam" id="PF00852"/>
    </source>
</evidence>
<name>A0A3R7PF96_PENVA</name>
<evidence type="ECO:0000256" key="6">
    <source>
        <dbReference type="ARBA" id="ARBA00022692"/>
    </source>
</evidence>
<evidence type="ECO:0000256" key="7">
    <source>
        <dbReference type="ARBA" id="ARBA00022968"/>
    </source>
</evidence>
<evidence type="ECO:0000256" key="9">
    <source>
        <dbReference type="ARBA" id="ARBA00023034"/>
    </source>
</evidence>
<dbReference type="STRING" id="6689.A0A3R7PF96"/>
<dbReference type="InterPro" id="IPR038577">
    <property type="entry name" value="GT10-like_C_sf"/>
</dbReference>
<accession>A0A3R7PF96</accession>
<dbReference type="UniPathway" id="UPA00378"/>
<keyword evidence="9 12" id="KW-0333">Golgi apparatus</keyword>
<dbReference type="PANTHER" id="PTHR48438:SF1">
    <property type="entry name" value="ALPHA-(1,3)-FUCOSYLTRANSFERASE C-RELATED"/>
    <property type="match status" value="1"/>
</dbReference>
<keyword evidence="8" id="KW-1133">Transmembrane helix</keyword>
<dbReference type="FunFam" id="3.40.50.11660:FF:000002">
    <property type="entry name" value="Alpha-(1,3)-fucosyltransferase"/>
    <property type="match status" value="1"/>
</dbReference>
<comment type="similarity">
    <text evidence="3 12">Belongs to the glycosyltransferase 10 family.</text>
</comment>
<keyword evidence="11" id="KW-0325">Glycoprotein</keyword>
<protein>
    <recommendedName>
        <fullName evidence="12">Fucosyltransferase</fullName>
        <ecNumber evidence="12">2.4.1.-</ecNumber>
    </recommendedName>
</protein>
<keyword evidence="5 12" id="KW-0808">Transferase</keyword>
<dbReference type="SUPFAM" id="SSF53756">
    <property type="entry name" value="UDP-Glycosyltransferase/glycogen phosphorylase"/>
    <property type="match status" value="1"/>
</dbReference>
<evidence type="ECO:0000313" key="14">
    <source>
        <dbReference type="EMBL" id="ROT64428.1"/>
    </source>
</evidence>
<evidence type="ECO:0000256" key="10">
    <source>
        <dbReference type="ARBA" id="ARBA00023136"/>
    </source>
</evidence>
<dbReference type="OrthoDB" id="427096at2759"/>
<evidence type="ECO:0000313" key="15">
    <source>
        <dbReference type="Proteomes" id="UP000283509"/>
    </source>
</evidence>
<evidence type="ECO:0000256" key="4">
    <source>
        <dbReference type="ARBA" id="ARBA00022676"/>
    </source>
</evidence>
<dbReference type="GO" id="GO:0032580">
    <property type="term" value="C:Golgi cisterna membrane"/>
    <property type="evidence" value="ECO:0007669"/>
    <property type="project" value="UniProtKB-SubCell"/>
</dbReference>
<evidence type="ECO:0000256" key="1">
    <source>
        <dbReference type="ARBA" id="ARBA00004447"/>
    </source>
</evidence>
<dbReference type="Proteomes" id="UP000283509">
    <property type="component" value="Unassembled WGS sequence"/>
</dbReference>
<dbReference type="AlphaFoldDB" id="A0A3R7PF96"/>
<dbReference type="InterPro" id="IPR055270">
    <property type="entry name" value="Glyco_tran_10_C"/>
</dbReference>
<dbReference type="InterPro" id="IPR001503">
    <property type="entry name" value="Glyco_trans_10"/>
</dbReference>
<evidence type="ECO:0000256" key="12">
    <source>
        <dbReference type="RuleBase" id="RU003832"/>
    </source>
</evidence>
<keyword evidence="6 12" id="KW-0812">Transmembrane</keyword>
<sequence length="218" mass="25394">MYESLGERKIGRPTAVMRNKTRLIAWFVSDCNSMSGREELVKQLQKHVTVDIYGACGTLTCIRGQSDCEGMLEKKYYFYLALENSLCEDYITEKLYYTLRNYVVPVVWGLGNYVKNAPPHSVINALAFPNVTALANYLIYLKNNHTAYYEYFLWKRKYKPVIRGDILRNAMCDICERLHTDNTTKVYKDIHWWFSPERQCLTIENPKIAAFLGRQNAA</sequence>
<evidence type="ECO:0000256" key="3">
    <source>
        <dbReference type="ARBA" id="ARBA00008919"/>
    </source>
</evidence>
<feature type="domain" description="Fucosyltransferase C-terminal" evidence="13">
    <location>
        <begin position="18"/>
        <end position="193"/>
    </location>
</feature>
<reference evidence="14 15" key="2">
    <citation type="submission" date="2019-01" db="EMBL/GenBank/DDBJ databases">
        <title>The decoding of complex shrimp genome reveals the adaptation for benthos swimmer, frequently molting mechanism and breeding impact on genome.</title>
        <authorList>
            <person name="Sun Y."/>
            <person name="Gao Y."/>
            <person name="Yu Y."/>
        </authorList>
    </citation>
    <scope>NUCLEOTIDE SEQUENCE [LARGE SCALE GENOMIC DNA]</scope>
    <source>
        <tissue evidence="14">Muscle</tissue>
    </source>
</reference>
<keyword evidence="7" id="KW-0735">Signal-anchor</keyword>
<dbReference type="PANTHER" id="PTHR48438">
    <property type="entry name" value="ALPHA-(1,3)-FUCOSYLTRANSFERASE C-RELATED"/>
    <property type="match status" value="1"/>
</dbReference>